<dbReference type="InterPro" id="IPR001387">
    <property type="entry name" value="Cro/C1-type_HTH"/>
</dbReference>
<dbReference type="RefSeq" id="WP_209812423.1">
    <property type="nucleotide sequence ID" value="NZ_JAGGKT010000021.1"/>
</dbReference>
<dbReference type="EMBL" id="JAGGKT010000021">
    <property type="protein sequence ID" value="MBP1934433.1"/>
    <property type="molecule type" value="Genomic_DNA"/>
</dbReference>
<evidence type="ECO:0000259" key="1">
    <source>
        <dbReference type="PROSITE" id="PS50943"/>
    </source>
</evidence>
<evidence type="ECO:0000313" key="3">
    <source>
        <dbReference type="Proteomes" id="UP001519343"/>
    </source>
</evidence>
<dbReference type="PROSITE" id="PS50943">
    <property type="entry name" value="HTH_CROC1"/>
    <property type="match status" value="1"/>
</dbReference>
<dbReference type="Pfam" id="PF01381">
    <property type="entry name" value="HTH_3"/>
    <property type="match status" value="1"/>
</dbReference>
<feature type="domain" description="HTH cro/C1-type" evidence="1">
    <location>
        <begin position="6"/>
        <end position="60"/>
    </location>
</feature>
<dbReference type="Gene3D" id="1.10.260.40">
    <property type="entry name" value="lambda repressor-like DNA-binding domains"/>
    <property type="match status" value="1"/>
</dbReference>
<name>A0ABS4GVX3_9BACL</name>
<proteinExistence type="predicted"/>
<accession>A0ABS4GVX3</accession>
<dbReference type="Proteomes" id="UP001519343">
    <property type="component" value="Unassembled WGS sequence"/>
</dbReference>
<sequence length="138" mass="16205">MKREWLIKLRKSKKFTQNAIATKAFIDRGYYAQIEAGVRNPSFTVALNIAKVLDFDPLIFFQNLHNRTNSSQQNINLSVSDCFLNMDKAKILYLYSNLESYLQYEMTFILTGIQKASHTLIIDNKRNCRQFPILWFIL</sequence>
<comment type="caution">
    <text evidence="2">The sequence shown here is derived from an EMBL/GenBank/DDBJ whole genome shotgun (WGS) entry which is preliminary data.</text>
</comment>
<dbReference type="CDD" id="cd00093">
    <property type="entry name" value="HTH_XRE"/>
    <property type="match status" value="1"/>
</dbReference>
<gene>
    <name evidence="2" type="ORF">J2Z37_004453</name>
</gene>
<dbReference type="InterPro" id="IPR010982">
    <property type="entry name" value="Lambda_DNA-bd_dom_sf"/>
</dbReference>
<keyword evidence="3" id="KW-1185">Reference proteome</keyword>
<dbReference type="SMART" id="SM00530">
    <property type="entry name" value="HTH_XRE"/>
    <property type="match status" value="1"/>
</dbReference>
<evidence type="ECO:0000313" key="2">
    <source>
        <dbReference type="EMBL" id="MBP1934433.1"/>
    </source>
</evidence>
<organism evidence="2 3">
    <name type="scientific">Ammoniphilus resinae</name>
    <dbReference type="NCBI Taxonomy" id="861532"/>
    <lineage>
        <taxon>Bacteria</taxon>
        <taxon>Bacillati</taxon>
        <taxon>Bacillota</taxon>
        <taxon>Bacilli</taxon>
        <taxon>Bacillales</taxon>
        <taxon>Paenibacillaceae</taxon>
        <taxon>Aneurinibacillus group</taxon>
        <taxon>Ammoniphilus</taxon>
    </lineage>
</organism>
<protein>
    <submittedName>
        <fullName evidence="2">Transcriptional regulator with XRE-family HTH domain</fullName>
    </submittedName>
</protein>
<reference evidence="2 3" key="1">
    <citation type="submission" date="2021-03" db="EMBL/GenBank/DDBJ databases">
        <title>Genomic Encyclopedia of Type Strains, Phase IV (KMG-IV): sequencing the most valuable type-strain genomes for metagenomic binning, comparative biology and taxonomic classification.</title>
        <authorList>
            <person name="Goeker M."/>
        </authorList>
    </citation>
    <scope>NUCLEOTIDE SEQUENCE [LARGE SCALE GENOMIC DNA]</scope>
    <source>
        <strain evidence="2 3">DSM 24738</strain>
    </source>
</reference>
<dbReference type="SUPFAM" id="SSF47413">
    <property type="entry name" value="lambda repressor-like DNA-binding domains"/>
    <property type="match status" value="1"/>
</dbReference>